<dbReference type="EMBL" id="MSIF01000010">
    <property type="protein sequence ID" value="OLF09168.1"/>
    <property type="molecule type" value="Genomic_DNA"/>
</dbReference>
<comment type="caution">
    <text evidence="1">The sequence shown here is derived from an EMBL/GenBank/DDBJ whole genome shotgun (WGS) entry which is preliminary data.</text>
</comment>
<sequence>MSEQNRVTLDGIEYRVSEEKLREVADAVANARSSELVAELALTDADGREVTVRFDGRTGVASGFDLGGGGPRPTEISG</sequence>
<keyword evidence="2" id="KW-1185">Reference proteome</keyword>
<gene>
    <name evidence="1" type="ORF">BLA60_21595</name>
</gene>
<proteinExistence type="predicted"/>
<dbReference type="RefSeq" id="WP_075134758.1">
    <property type="nucleotide sequence ID" value="NZ_MSIF01000010.1"/>
</dbReference>
<reference evidence="1 2" key="1">
    <citation type="submission" date="2016-12" db="EMBL/GenBank/DDBJ databases">
        <title>The draft genome sequence of Actinophytocola xinjiangensis.</title>
        <authorList>
            <person name="Wang W."/>
            <person name="Yuan L."/>
        </authorList>
    </citation>
    <scope>NUCLEOTIDE SEQUENCE [LARGE SCALE GENOMIC DNA]</scope>
    <source>
        <strain evidence="1 2">CGMCC 4.4663</strain>
    </source>
</reference>
<name>A0A7Z0WKU9_9PSEU</name>
<evidence type="ECO:0000313" key="2">
    <source>
        <dbReference type="Proteomes" id="UP000185696"/>
    </source>
</evidence>
<protein>
    <submittedName>
        <fullName evidence="1">Uncharacterized protein</fullName>
    </submittedName>
</protein>
<dbReference type="Proteomes" id="UP000185696">
    <property type="component" value="Unassembled WGS sequence"/>
</dbReference>
<evidence type="ECO:0000313" key="1">
    <source>
        <dbReference type="EMBL" id="OLF09168.1"/>
    </source>
</evidence>
<organism evidence="1 2">
    <name type="scientific">Actinophytocola xinjiangensis</name>
    <dbReference type="NCBI Taxonomy" id="485602"/>
    <lineage>
        <taxon>Bacteria</taxon>
        <taxon>Bacillati</taxon>
        <taxon>Actinomycetota</taxon>
        <taxon>Actinomycetes</taxon>
        <taxon>Pseudonocardiales</taxon>
        <taxon>Pseudonocardiaceae</taxon>
    </lineage>
</organism>
<dbReference type="AlphaFoldDB" id="A0A7Z0WKU9"/>
<accession>A0A7Z0WKU9</accession>